<dbReference type="EC" id="1.5.1.3" evidence="3"/>
<organism evidence="8">
    <name type="scientific">uncultured bacterium</name>
    <name type="common">gcode 4</name>
    <dbReference type="NCBI Taxonomy" id="1234023"/>
    <lineage>
        <taxon>Bacteria</taxon>
        <taxon>environmental samples</taxon>
    </lineage>
</organism>
<dbReference type="UniPathway" id="UPA00077">
    <property type="reaction ID" value="UER00158"/>
</dbReference>
<dbReference type="PROSITE" id="PS51330">
    <property type="entry name" value="DHFR_2"/>
    <property type="match status" value="1"/>
</dbReference>
<evidence type="ECO:0000256" key="2">
    <source>
        <dbReference type="ARBA" id="ARBA00009539"/>
    </source>
</evidence>
<keyword evidence="4" id="KW-0554">One-carbon metabolism</keyword>
<evidence type="ECO:0000256" key="5">
    <source>
        <dbReference type="ARBA" id="ARBA00022857"/>
    </source>
</evidence>
<sequence>MLINMIAAMASNRIVGKDNKLPRHYSADLQHFKKITTGQIVVMGYNTFLSLGKPLPNRRNIILAQVPVEGMEWYESIEAMIKQLTSENIDQIFIIGGASIYRQFIPMADFIYLTEIKKAYEWDTSFPAFEEGFTEVVREVNDEMDFVLYKKK</sequence>
<keyword evidence="6 8" id="KW-0560">Oxidoreductase</keyword>
<dbReference type="GO" id="GO:0046654">
    <property type="term" value="P:tetrahydrofolate biosynthetic process"/>
    <property type="evidence" value="ECO:0007669"/>
    <property type="project" value="UniProtKB-UniPathway"/>
</dbReference>
<accession>K1X4P9</accession>
<dbReference type="Gene3D" id="3.40.430.10">
    <property type="entry name" value="Dihydrofolate Reductase, subunit A"/>
    <property type="match status" value="1"/>
</dbReference>
<comment type="pathway">
    <text evidence="1">Cofactor biosynthesis; tetrahydrofolate biosynthesis; 5,6,7,8-tetrahydrofolate from 7,8-dihydrofolate: step 1/1.</text>
</comment>
<evidence type="ECO:0000256" key="3">
    <source>
        <dbReference type="ARBA" id="ARBA00012856"/>
    </source>
</evidence>
<comment type="similarity">
    <text evidence="2">Belongs to the dihydrofolate reductase family.</text>
</comment>
<proteinExistence type="inferred from homology"/>
<dbReference type="GO" id="GO:0046452">
    <property type="term" value="P:dihydrofolate metabolic process"/>
    <property type="evidence" value="ECO:0007669"/>
    <property type="project" value="TreeGrafter"/>
</dbReference>
<dbReference type="AlphaFoldDB" id="K1X4P9"/>
<dbReference type="Pfam" id="PF00186">
    <property type="entry name" value="DHFR_1"/>
    <property type="match status" value="1"/>
</dbReference>
<dbReference type="InterPro" id="IPR012259">
    <property type="entry name" value="DHFR"/>
</dbReference>
<evidence type="ECO:0000256" key="6">
    <source>
        <dbReference type="ARBA" id="ARBA00023002"/>
    </source>
</evidence>
<dbReference type="GO" id="GO:0005829">
    <property type="term" value="C:cytosol"/>
    <property type="evidence" value="ECO:0007669"/>
    <property type="project" value="TreeGrafter"/>
</dbReference>
<dbReference type="EMBL" id="AMFJ01036125">
    <property type="protein sequence ID" value="EKD25105.1"/>
    <property type="molecule type" value="Genomic_DNA"/>
</dbReference>
<dbReference type="GO" id="GO:0050661">
    <property type="term" value="F:NADP binding"/>
    <property type="evidence" value="ECO:0007669"/>
    <property type="project" value="InterPro"/>
</dbReference>
<dbReference type="InterPro" id="IPR024072">
    <property type="entry name" value="DHFR-like_dom_sf"/>
</dbReference>
<evidence type="ECO:0000256" key="1">
    <source>
        <dbReference type="ARBA" id="ARBA00004903"/>
    </source>
</evidence>
<dbReference type="PANTHER" id="PTHR48069:SF3">
    <property type="entry name" value="DIHYDROFOLATE REDUCTASE"/>
    <property type="match status" value="1"/>
</dbReference>
<dbReference type="PANTHER" id="PTHR48069">
    <property type="entry name" value="DIHYDROFOLATE REDUCTASE"/>
    <property type="match status" value="1"/>
</dbReference>
<dbReference type="SUPFAM" id="SSF53597">
    <property type="entry name" value="Dihydrofolate reductase-like"/>
    <property type="match status" value="1"/>
</dbReference>
<dbReference type="GO" id="GO:0004146">
    <property type="term" value="F:dihydrofolate reductase activity"/>
    <property type="evidence" value="ECO:0007669"/>
    <property type="project" value="UniProtKB-EC"/>
</dbReference>
<dbReference type="CDD" id="cd00209">
    <property type="entry name" value="DHFR"/>
    <property type="match status" value="1"/>
</dbReference>
<comment type="caution">
    <text evidence="8">The sequence shown here is derived from an EMBL/GenBank/DDBJ whole genome shotgun (WGS) entry which is preliminary data.</text>
</comment>
<dbReference type="GO" id="GO:0046655">
    <property type="term" value="P:folic acid metabolic process"/>
    <property type="evidence" value="ECO:0007669"/>
    <property type="project" value="TreeGrafter"/>
</dbReference>
<feature type="domain" description="DHFR" evidence="7">
    <location>
        <begin position="2"/>
        <end position="152"/>
    </location>
</feature>
<dbReference type="InterPro" id="IPR001796">
    <property type="entry name" value="DHFR_dom"/>
</dbReference>
<gene>
    <name evidence="8" type="primary">folA</name>
    <name evidence="8" type="ORF">ACD_80C00118G0014</name>
</gene>
<name>K1X4P9_9BACT</name>
<dbReference type="GO" id="GO:0006730">
    <property type="term" value="P:one-carbon metabolic process"/>
    <property type="evidence" value="ECO:0007669"/>
    <property type="project" value="UniProtKB-KW"/>
</dbReference>
<keyword evidence="5" id="KW-0521">NADP</keyword>
<evidence type="ECO:0000256" key="4">
    <source>
        <dbReference type="ARBA" id="ARBA00022563"/>
    </source>
</evidence>
<evidence type="ECO:0000259" key="7">
    <source>
        <dbReference type="PROSITE" id="PS51330"/>
    </source>
</evidence>
<dbReference type="PRINTS" id="PR00070">
    <property type="entry name" value="DHFR"/>
</dbReference>
<dbReference type="PIRSF" id="PIRSF000194">
    <property type="entry name" value="DHFR"/>
    <property type="match status" value="1"/>
</dbReference>
<protein>
    <recommendedName>
        <fullName evidence="3">dihydrofolate reductase</fullName>
        <ecNumber evidence="3">1.5.1.3</ecNumber>
    </recommendedName>
</protein>
<reference evidence="8" key="1">
    <citation type="journal article" date="2012" name="Science">
        <title>Fermentation, hydrogen, and sulfur metabolism in multiple uncultivated bacterial phyla.</title>
        <authorList>
            <person name="Wrighton K.C."/>
            <person name="Thomas B.C."/>
            <person name="Sharon I."/>
            <person name="Miller C.S."/>
            <person name="Castelle C.J."/>
            <person name="VerBerkmoes N.C."/>
            <person name="Wilkins M.J."/>
            <person name="Hettich R.L."/>
            <person name="Lipton M.S."/>
            <person name="Williams K.H."/>
            <person name="Long P.E."/>
            <person name="Banfield J.F."/>
        </authorList>
    </citation>
    <scope>NUCLEOTIDE SEQUENCE [LARGE SCALE GENOMIC DNA]</scope>
</reference>
<evidence type="ECO:0000313" key="8">
    <source>
        <dbReference type="EMBL" id="EKD25105.1"/>
    </source>
</evidence>